<dbReference type="EMBL" id="JAULSO010000004">
    <property type="protein sequence ID" value="KAK3683779.1"/>
    <property type="molecule type" value="Genomic_DNA"/>
</dbReference>
<gene>
    <name evidence="1" type="ORF">B0T22DRAFT_468801</name>
</gene>
<dbReference type="Proteomes" id="UP001270362">
    <property type="component" value="Unassembled WGS sequence"/>
</dbReference>
<proteinExistence type="predicted"/>
<evidence type="ECO:0000313" key="1">
    <source>
        <dbReference type="EMBL" id="KAK3683779.1"/>
    </source>
</evidence>
<reference evidence="1" key="1">
    <citation type="journal article" date="2023" name="Mol. Phylogenet. Evol.">
        <title>Genome-scale phylogeny and comparative genomics of the fungal order Sordariales.</title>
        <authorList>
            <person name="Hensen N."/>
            <person name="Bonometti L."/>
            <person name="Westerberg I."/>
            <person name="Brannstrom I.O."/>
            <person name="Guillou S."/>
            <person name="Cros-Aarteil S."/>
            <person name="Calhoun S."/>
            <person name="Haridas S."/>
            <person name="Kuo A."/>
            <person name="Mondo S."/>
            <person name="Pangilinan J."/>
            <person name="Riley R."/>
            <person name="LaButti K."/>
            <person name="Andreopoulos B."/>
            <person name="Lipzen A."/>
            <person name="Chen C."/>
            <person name="Yan M."/>
            <person name="Daum C."/>
            <person name="Ng V."/>
            <person name="Clum A."/>
            <person name="Steindorff A."/>
            <person name="Ohm R.A."/>
            <person name="Martin F."/>
            <person name="Silar P."/>
            <person name="Natvig D.O."/>
            <person name="Lalanne C."/>
            <person name="Gautier V."/>
            <person name="Ament-Velasquez S.L."/>
            <person name="Kruys A."/>
            <person name="Hutchinson M.I."/>
            <person name="Powell A.J."/>
            <person name="Barry K."/>
            <person name="Miller A.N."/>
            <person name="Grigoriev I.V."/>
            <person name="Debuchy R."/>
            <person name="Gladieux P."/>
            <person name="Hiltunen Thoren M."/>
            <person name="Johannesson H."/>
        </authorList>
    </citation>
    <scope>NUCLEOTIDE SEQUENCE</scope>
    <source>
        <strain evidence="1">CBS 314.62</strain>
    </source>
</reference>
<reference evidence="1" key="2">
    <citation type="submission" date="2023-06" db="EMBL/GenBank/DDBJ databases">
        <authorList>
            <consortium name="Lawrence Berkeley National Laboratory"/>
            <person name="Haridas S."/>
            <person name="Hensen N."/>
            <person name="Bonometti L."/>
            <person name="Westerberg I."/>
            <person name="Brannstrom I.O."/>
            <person name="Guillou S."/>
            <person name="Cros-Aarteil S."/>
            <person name="Calhoun S."/>
            <person name="Kuo A."/>
            <person name="Mondo S."/>
            <person name="Pangilinan J."/>
            <person name="Riley R."/>
            <person name="Labutti K."/>
            <person name="Andreopoulos B."/>
            <person name="Lipzen A."/>
            <person name="Chen C."/>
            <person name="Yanf M."/>
            <person name="Daum C."/>
            <person name="Ng V."/>
            <person name="Clum A."/>
            <person name="Steindorff A."/>
            <person name="Ohm R."/>
            <person name="Martin F."/>
            <person name="Silar P."/>
            <person name="Natvig D."/>
            <person name="Lalanne C."/>
            <person name="Gautier V."/>
            <person name="Ament-Velasquez S.L."/>
            <person name="Kruys A."/>
            <person name="Hutchinson M.I."/>
            <person name="Powell A.J."/>
            <person name="Barry K."/>
            <person name="Miller A.N."/>
            <person name="Grigoriev I.V."/>
            <person name="Debuchy R."/>
            <person name="Gladieux P."/>
            <person name="Thoren M.H."/>
            <person name="Johannesson H."/>
        </authorList>
    </citation>
    <scope>NUCLEOTIDE SEQUENCE</scope>
    <source>
        <strain evidence="1">CBS 314.62</strain>
    </source>
</reference>
<evidence type="ECO:0000313" key="2">
    <source>
        <dbReference type="Proteomes" id="UP001270362"/>
    </source>
</evidence>
<feature type="non-terminal residue" evidence="1">
    <location>
        <position position="84"/>
    </location>
</feature>
<dbReference type="AlphaFoldDB" id="A0AAE0X2U1"/>
<accession>A0AAE0X2U1</accession>
<protein>
    <submittedName>
        <fullName evidence="1">Uncharacterized protein</fullName>
    </submittedName>
</protein>
<keyword evidence="2" id="KW-1185">Reference proteome</keyword>
<organism evidence="1 2">
    <name type="scientific">Podospora appendiculata</name>
    <dbReference type="NCBI Taxonomy" id="314037"/>
    <lineage>
        <taxon>Eukaryota</taxon>
        <taxon>Fungi</taxon>
        <taxon>Dikarya</taxon>
        <taxon>Ascomycota</taxon>
        <taxon>Pezizomycotina</taxon>
        <taxon>Sordariomycetes</taxon>
        <taxon>Sordariomycetidae</taxon>
        <taxon>Sordariales</taxon>
        <taxon>Podosporaceae</taxon>
        <taxon>Podospora</taxon>
    </lineage>
</organism>
<name>A0AAE0X2U1_9PEZI</name>
<comment type="caution">
    <text evidence="1">The sequence shown here is derived from an EMBL/GenBank/DDBJ whole genome shotgun (WGS) entry which is preliminary data.</text>
</comment>
<sequence length="84" mass="8869">MSFCYLGLAISLDAMSFAGSAKQFPGCMQWMTISVPPACLELQGHQGVAIWIPSFDFNGRLLCPVACNNTVGGSSVCKLPVGKV</sequence>